<sequence>MVQIENEYGSYNCDKKYLGFLRDLFKKLLGDEVALYTTDGPEENMMKCGTVEGVFPTVDFRPVPENVINQFFNLQQKYSKGGPMVNSEFYPGWFTMWGMKTGYRPTTKEVIDAMTVMYNLNASFTIYLMHGGTNYGFWNGAEPEGAIMTSYDWGAPISENGEIRPMYLAIQNWIKKFPNWDHPPMSVPKNNRVKAYGKIKVKKVKSLLKSFLTSNQKCYESVLPLSFEALDHPYGFGVLVDNLEKYSKKWISLSAKKGDILTIIVENRGRQTYLSILDSKRVLVDNLEKYSKKWISLSAKKGEILTIIVENRGRQTYLSILDSKGLLPNVTLDGRIITNWIQCPVNFDETSKIINATPSQIALLNSLEKPFSPVDKSAGVYMGAFEIEGQIADTWFNPGKFRKGQLFINGNNVGRYWPSA</sequence>
<proteinExistence type="predicted"/>
<evidence type="ECO:0000313" key="1">
    <source>
        <dbReference type="Proteomes" id="UP000887579"/>
    </source>
</evidence>
<accession>A0AC34G6V7</accession>
<dbReference type="WBParaSite" id="ES5_v2.g25288.t1">
    <property type="protein sequence ID" value="ES5_v2.g25288.t1"/>
    <property type="gene ID" value="ES5_v2.g25288"/>
</dbReference>
<organism evidence="1 2">
    <name type="scientific">Panagrolaimus sp. ES5</name>
    <dbReference type="NCBI Taxonomy" id="591445"/>
    <lineage>
        <taxon>Eukaryota</taxon>
        <taxon>Metazoa</taxon>
        <taxon>Ecdysozoa</taxon>
        <taxon>Nematoda</taxon>
        <taxon>Chromadorea</taxon>
        <taxon>Rhabditida</taxon>
        <taxon>Tylenchina</taxon>
        <taxon>Panagrolaimomorpha</taxon>
        <taxon>Panagrolaimoidea</taxon>
        <taxon>Panagrolaimidae</taxon>
        <taxon>Panagrolaimus</taxon>
    </lineage>
</organism>
<reference evidence="2" key="1">
    <citation type="submission" date="2022-11" db="UniProtKB">
        <authorList>
            <consortium name="WormBaseParasite"/>
        </authorList>
    </citation>
    <scope>IDENTIFICATION</scope>
</reference>
<evidence type="ECO:0000313" key="2">
    <source>
        <dbReference type="WBParaSite" id="ES5_v2.g25288.t1"/>
    </source>
</evidence>
<protein>
    <submittedName>
        <fullName evidence="2">Glycoside hydrolase 35 catalytic domain-containing protein</fullName>
    </submittedName>
</protein>
<name>A0AC34G6V7_9BILA</name>
<dbReference type="Proteomes" id="UP000887579">
    <property type="component" value="Unplaced"/>
</dbReference>